<reference evidence="3" key="1">
    <citation type="submission" date="2021-04" db="EMBL/GenBank/DDBJ databases">
        <authorList>
            <person name="Zhang D.-C."/>
        </authorList>
    </citation>
    <scope>NUCLEOTIDE SEQUENCE</scope>
    <source>
        <strain evidence="3">CGMCC 1.15697</strain>
    </source>
</reference>
<accession>A0A8J7V2P2</accession>
<organism evidence="3 4">
    <name type="scientific">Marivibrio halodurans</name>
    <dbReference type="NCBI Taxonomy" id="2039722"/>
    <lineage>
        <taxon>Bacteria</taxon>
        <taxon>Pseudomonadati</taxon>
        <taxon>Pseudomonadota</taxon>
        <taxon>Alphaproteobacteria</taxon>
        <taxon>Rhodospirillales</taxon>
        <taxon>Rhodospirillaceae</taxon>
        <taxon>Marivibrio</taxon>
    </lineage>
</organism>
<dbReference type="AlphaFoldDB" id="A0A8J7V2P2"/>
<dbReference type="PANTHER" id="PTHR43329">
    <property type="entry name" value="EPOXIDE HYDROLASE"/>
    <property type="match status" value="1"/>
</dbReference>
<dbReference type="PRINTS" id="PR00412">
    <property type="entry name" value="EPOXHYDRLASE"/>
</dbReference>
<dbReference type="InterPro" id="IPR000639">
    <property type="entry name" value="Epox_hydrolase-like"/>
</dbReference>
<dbReference type="SUPFAM" id="SSF53474">
    <property type="entry name" value="alpha/beta-Hydrolases"/>
    <property type="match status" value="1"/>
</dbReference>
<gene>
    <name evidence="3" type="ORF">KAJ83_08905</name>
</gene>
<protein>
    <submittedName>
        <fullName evidence="3">Alpha/beta fold hydrolase</fullName>
    </submittedName>
</protein>
<dbReference type="Pfam" id="PF00561">
    <property type="entry name" value="Abhydrolase_1"/>
    <property type="match status" value="1"/>
</dbReference>
<sequence length="309" mass="34547">MTEAARRLAALKERFGAGRFVETNGARLHYARLGDSGPPLILIHGWPEFWLTWHRNLEALAEDFTVYAIDLRGFGESLCLNTRDDTPLTPAVVSADIAGFMDALGIERAGFAAHDVGANAMQTVARDHPDRVAALFFFNCPHPGIGKRWADPDTIPAIWYQTFHQLDVATRLVGYNRDTIRIYLGAMLNGWSHDPNCFDADDLELWVETFSRPGALARSFSWYKAADAGRRRLMREGPPRDLSTVTAPTRVFWGAEDPIIKPDWAAALADVYSDIRIDLAPEAGHFVHYEQAEAANREMRAFFGEKLSA</sequence>
<dbReference type="Gene3D" id="3.40.50.1820">
    <property type="entry name" value="alpha/beta hydrolase"/>
    <property type="match status" value="1"/>
</dbReference>
<keyword evidence="4" id="KW-1185">Reference proteome</keyword>
<dbReference type="EMBL" id="JAGMWN010000003">
    <property type="protein sequence ID" value="MBP5857127.1"/>
    <property type="molecule type" value="Genomic_DNA"/>
</dbReference>
<dbReference type="RefSeq" id="WP_210681688.1">
    <property type="nucleotide sequence ID" value="NZ_JAGMWN010000003.1"/>
</dbReference>
<feature type="domain" description="AB hydrolase-1" evidence="2">
    <location>
        <begin position="38"/>
        <end position="290"/>
    </location>
</feature>
<name>A0A8J7V2P2_9PROT</name>
<proteinExistence type="predicted"/>
<dbReference type="Proteomes" id="UP000672602">
    <property type="component" value="Unassembled WGS sequence"/>
</dbReference>
<dbReference type="InterPro" id="IPR029058">
    <property type="entry name" value="AB_hydrolase_fold"/>
</dbReference>
<dbReference type="InterPro" id="IPR000073">
    <property type="entry name" value="AB_hydrolase_1"/>
</dbReference>
<evidence type="ECO:0000313" key="4">
    <source>
        <dbReference type="Proteomes" id="UP000672602"/>
    </source>
</evidence>
<evidence type="ECO:0000313" key="3">
    <source>
        <dbReference type="EMBL" id="MBP5857127.1"/>
    </source>
</evidence>
<dbReference type="GO" id="GO:0016787">
    <property type="term" value="F:hydrolase activity"/>
    <property type="evidence" value="ECO:0007669"/>
    <property type="project" value="UniProtKB-KW"/>
</dbReference>
<evidence type="ECO:0000256" key="1">
    <source>
        <dbReference type="ARBA" id="ARBA00022801"/>
    </source>
</evidence>
<comment type="caution">
    <text evidence="3">The sequence shown here is derived from an EMBL/GenBank/DDBJ whole genome shotgun (WGS) entry which is preliminary data.</text>
</comment>
<evidence type="ECO:0000259" key="2">
    <source>
        <dbReference type="Pfam" id="PF00561"/>
    </source>
</evidence>
<keyword evidence="1 3" id="KW-0378">Hydrolase</keyword>